<evidence type="ECO:0000313" key="2">
    <source>
        <dbReference type="Proteomes" id="UP001229421"/>
    </source>
</evidence>
<dbReference type="EMBL" id="JAUHHV010000002">
    <property type="protein sequence ID" value="KAK1431366.1"/>
    <property type="molecule type" value="Genomic_DNA"/>
</dbReference>
<dbReference type="Proteomes" id="UP001229421">
    <property type="component" value="Unassembled WGS sequence"/>
</dbReference>
<accession>A0AAD8L203</accession>
<gene>
    <name evidence="1" type="ORF">QVD17_07823</name>
</gene>
<keyword evidence="2" id="KW-1185">Reference proteome</keyword>
<protein>
    <recommendedName>
        <fullName evidence="3">F-box protein</fullName>
    </recommendedName>
</protein>
<evidence type="ECO:0000313" key="1">
    <source>
        <dbReference type="EMBL" id="KAK1431366.1"/>
    </source>
</evidence>
<name>A0AAD8L203_TARER</name>
<evidence type="ECO:0008006" key="3">
    <source>
        <dbReference type="Google" id="ProtNLM"/>
    </source>
</evidence>
<comment type="caution">
    <text evidence="1">The sequence shown here is derived from an EMBL/GenBank/DDBJ whole genome shotgun (WGS) entry which is preliminary data.</text>
</comment>
<sequence length="240" mass="27609">MPTTPLLRFRGISNHWNRLISDHFMKSRSRRMILLPAYFQSLQAIDRSVHTILKLPYPFKNKKSYTDVNIVGSVSGIYINRYNTNLILALDVKKMVFSEIYFPCGCDLSYVENLGPLGALSGRLHVFHVTNVFSYLNCNAPAKFELWAMNDDNHGIKKPWLKVLTSDAPAYSCFPLRIIDVENIVLLNVKNEKQLIIFDMLKESYKVYEMNMCVHGIWRSQAMEYVESLISPSSLCSSLI</sequence>
<organism evidence="1 2">
    <name type="scientific">Tagetes erecta</name>
    <name type="common">African marigold</name>
    <dbReference type="NCBI Taxonomy" id="13708"/>
    <lineage>
        <taxon>Eukaryota</taxon>
        <taxon>Viridiplantae</taxon>
        <taxon>Streptophyta</taxon>
        <taxon>Embryophyta</taxon>
        <taxon>Tracheophyta</taxon>
        <taxon>Spermatophyta</taxon>
        <taxon>Magnoliopsida</taxon>
        <taxon>eudicotyledons</taxon>
        <taxon>Gunneridae</taxon>
        <taxon>Pentapetalae</taxon>
        <taxon>asterids</taxon>
        <taxon>campanulids</taxon>
        <taxon>Asterales</taxon>
        <taxon>Asteraceae</taxon>
        <taxon>Asteroideae</taxon>
        <taxon>Heliantheae alliance</taxon>
        <taxon>Tageteae</taxon>
        <taxon>Tagetes</taxon>
    </lineage>
</organism>
<proteinExistence type="predicted"/>
<reference evidence="1" key="1">
    <citation type="journal article" date="2023" name="bioRxiv">
        <title>Improved chromosome-level genome assembly for marigold (Tagetes erecta).</title>
        <authorList>
            <person name="Jiang F."/>
            <person name="Yuan L."/>
            <person name="Wang S."/>
            <person name="Wang H."/>
            <person name="Xu D."/>
            <person name="Wang A."/>
            <person name="Fan W."/>
        </authorList>
    </citation>
    <scope>NUCLEOTIDE SEQUENCE</scope>
    <source>
        <strain evidence="1">WSJ</strain>
        <tissue evidence="1">Leaf</tissue>
    </source>
</reference>
<dbReference type="AlphaFoldDB" id="A0AAD8L203"/>